<comment type="caution">
    <text evidence="3">The sequence shown here is derived from an EMBL/GenBank/DDBJ whole genome shotgun (WGS) entry which is preliminary data.</text>
</comment>
<protein>
    <submittedName>
        <fullName evidence="3">Ferritin-like domain-containing protein</fullName>
    </submittedName>
</protein>
<dbReference type="Proteomes" id="UP000646053">
    <property type="component" value="Unassembled WGS sequence"/>
</dbReference>
<dbReference type="InterPro" id="IPR009078">
    <property type="entry name" value="Ferritin-like_SF"/>
</dbReference>
<feature type="compositionally biased region" description="Polar residues" evidence="1">
    <location>
        <begin position="294"/>
        <end position="312"/>
    </location>
</feature>
<evidence type="ECO:0000313" key="3">
    <source>
        <dbReference type="EMBL" id="NDJ19802.1"/>
    </source>
</evidence>
<dbReference type="RefSeq" id="WP_162425326.1">
    <property type="nucleotide sequence ID" value="NZ_WVIE01000041.1"/>
</dbReference>
<dbReference type="EMBL" id="WVIE01000041">
    <property type="protein sequence ID" value="NDJ19802.1"/>
    <property type="molecule type" value="Genomic_DNA"/>
</dbReference>
<evidence type="ECO:0000256" key="2">
    <source>
        <dbReference type="SAM" id="Phobius"/>
    </source>
</evidence>
<keyword evidence="2" id="KW-1133">Transmembrane helix</keyword>
<dbReference type="CDD" id="cd00657">
    <property type="entry name" value="Ferritin_like"/>
    <property type="match status" value="1"/>
</dbReference>
<keyword evidence="2" id="KW-0472">Membrane</keyword>
<name>A0A8J8CPQ3_9CYAN</name>
<reference evidence="3" key="1">
    <citation type="submission" date="2019-12" db="EMBL/GenBank/DDBJ databases">
        <title>High-Quality draft genome sequences of three cyanobacteria isolated from the limestone walls of the Old Cathedral of Coimbra.</title>
        <authorList>
            <person name="Tiago I."/>
            <person name="Soares F."/>
            <person name="Portugal A."/>
        </authorList>
    </citation>
    <scope>NUCLEOTIDE SEQUENCE</scope>
    <source>
        <strain evidence="3">A</strain>
    </source>
</reference>
<evidence type="ECO:0000256" key="1">
    <source>
        <dbReference type="SAM" id="MobiDB-lite"/>
    </source>
</evidence>
<feature type="region of interest" description="Disordered" evidence="1">
    <location>
        <begin position="294"/>
        <end position="318"/>
    </location>
</feature>
<proteinExistence type="predicted"/>
<keyword evidence="4" id="KW-1185">Reference proteome</keyword>
<sequence>MKPIATIAIFPTFAQRITILHTADSAFHGFCTAFRSLVLSTKLIAVSALLLFISLSIAPAAPAYAQGATLTPRQVVEYALTLEKLEADFYSRAVSAAQTGALMSVPQVAKDALVSYGQDEAQHVTDLSAVLRSIGGNPDGIMLPASPNYSAILGRDPFANPADLLLAGQYVEDLGVAAYKGQVQNLLAAGEAGKTILAAALAIHTVEARHAAGIRALRQTLLNADVRPWIRNASEVIYNENRQAMSSMSLLKQDDSADSVIPFSSEAFDGYATESEVLALVGPILMANSSTMEPTQMPNGSMSQPMENSTSEGVRALW</sequence>
<feature type="transmembrane region" description="Helical" evidence="2">
    <location>
        <begin position="43"/>
        <end position="65"/>
    </location>
</feature>
<accession>A0A8J8CPQ3</accession>
<dbReference type="SUPFAM" id="SSF47240">
    <property type="entry name" value="Ferritin-like"/>
    <property type="match status" value="1"/>
</dbReference>
<dbReference type="AlphaFoldDB" id="A0A8J8CPQ3"/>
<evidence type="ECO:0000313" key="4">
    <source>
        <dbReference type="Proteomes" id="UP000646053"/>
    </source>
</evidence>
<keyword evidence="2" id="KW-0812">Transmembrane</keyword>
<gene>
    <name evidence="3" type="ORF">GS601_21345</name>
</gene>
<organism evidence="3 4">
    <name type="scientific">Myxacorys almedinensis A</name>
    <dbReference type="NCBI Taxonomy" id="2690445"/>
    <lineage>
        <taxon>Bacteria</taxon>
        <taxon>Bacillati</taxon>
        <taxon>Cyanobacteriota</taxon>
        <taxon>Cyanophyceae</taxon>
        <taxon>Leptolyngbyales</taxon>
        <taxon>Leptolyngbyaceae</taxon>
        <taxon>Myxacorys</taxon>
        <taxon>Myxacorys almedinensis</taxon>
    </lineage>
</organism>
<dbReference type="Pfam" id="PF13668">
    <property type="entry name" value="Ferritin_2"/>
    <property type="match status" value="1"/>
</dbReference>